<dbReference type="Proteomes" id="UP001165080">
    <property type="component" value="Unassembled WGS sequence"/>
</dbReference>
<dbReference type="PANTHER" id="PTHR24412:SF489">
    <property type="entry name" value="RING FINGER DOMAIN AND KELCH REPEAT-CONTAINING PROTEIN DDB_G0271372"/>
    <property type="match status" value="1"/>
</dbReference>
<dbReference type="InterPro" id="IPR015915">
    <property type="entry name" value="Kelch-typ_b-propeller"/>
</dbReference>
<dbReference type="SMART" id="SM00612">
    <property type="entry name" value="Kelch"/>
    <property type="match status" value="2"/>
</dbReference>
<comment type="caution">
    <text evidence="3">The sequence shown here is derived from an EMBL/GenBank/DDBJ whole genome shotgun (WGS) entry which is preliminary data.</text>
</comment>
<evidence type="ECO:0000256" key="1">
    <source>
        <dbReference type="ARBA" id="ARBA00022441"/>
    </source>
</evidence>
<reference evidence="3 4" key="1">
    <citation type="journal article" date="2023" name="Commun. Biol.">
        <title>Reorganization of the ancestral sex-determining regions during the evolution of trioecy in Pleodorina starrii.</title>
        <authorList>
            <person name="Takahashi K."/>
            <person name="Suzuki S."/>
            <person name="Kawai-Toyooka H."/>
            <person name="Yamamoto K."/>
            <person name="Hamaji T."/>
            <person name="Ootsuki R."/>
            <person name="Yamaguchi H."/>
            <person name="Kawachi M."/>
            <person name="Higashiyama T."/>
            <person name="Nozaki H."/>
        </authorList>
    </citation>
    <scope>NUCLEOTIDE SEQUENCE [LARGE SCALE GENOMIC DNA]</scope>
    <source>
        <strain evidence="3 4">NIES-4479</strain>
    </source>
</reference>
<keyword evidence="2" id="KW-0677">Repeat</keyword>
<accession>A0A9W6F7C9</accession>
<keyword evidence="4" id="KW-1185">Reference proteome</keyword>
<evidence type="ECO:0000313" key="3">
    <source>
        <dbReference type="EMBL" id="GLC59024.1"/>
    </source>
</evidence>
<dbReference type="Gene3D" id="2.120.10.80">
    <property type="entry name" value="Kelch-type beta propeller"/>
    <property type="match status" value="2"/>
</dbReference>
<organism evidence="3 4">
    <name type="scientific">Pleodorina starrii</name>
    <dbReference type="NCBI Taxonomy" id="330485"/>
    <lineage>
        <taxon>Eukaryota</taxon>
        <taxon>Viridiplantae</taxon>
        <taxon>Chlorophyta</taxon>
        <taxon>core chlorophytes</taxon>
        <taxon>Chlorophyceae</taxon>
        <taxon>CS clade</taxon>
        <taxon>Chlamydomonadales</taxon>
        <taxon>Volvocaceae</taxon>
        <taxon>Pleodorina</taxon>
    </lineage>
</organism>
<protein>
    <recommendedName>
        <fullName evidence="5">Kelch repeat-containing protein</fullName>
    </recommendedName>
</protein>
<evidence type="ECO:0000256" key="2">
    <source>
        <dbReference type="ARBA" id="ARBA00022737"/>
    </source>
</evidence>
<dbReference type="PANTHER" id="PTHR24412">
    <property type="entry name" value="KELCH PROTEIN"/>
    <property type="match status" value="1"/>
</dbReference>
<dbReference type="EMBL" id="BRXU01000025">
    <property type="protein sequence ID" value="GLC59024.1"/>
    <property type="molecule type" value="Genomic_DNA"/>
</dbReference>
<dbReference type="Pfam" id="PF24681">
    <property type="entry name" value="Kelch_KLHDC2_KLHL20_DRC7"/>
    <property type="match status" value="1"/>
</dbReference>
<sequence length="410" mass="43762">MERLVSFFPASGGQLSGMPRWLRATAAKASGQQRGRRALGSSQLLLLLPCLVALLSAVGQGPCLASANVNITWTDVARMPYAVGETSAGIVHGSNGEPLLIVMGWNPGDPAACNATMVLDINANKWSVRAQRPLVGHHMAAVSAFNKLYLIGGYLAGTTSSIQIYDPVTDTWSQGAKLPVDYRGAAGAAVVIGDIIYYCGGVERGDTSRNGKPTNRCTRYNITANTWTTRNVMANMTHAVHHASMATDGELVYVFGGRNSTGGTGLDPVNHTQIYNPKFNNWTSSSMPNGPLAMASGRGGMGAAVFYKDYFYVIGGEVRCGLSWYGNCPNPAHNLTSLGVFNRVDRYNHVTNTWDKGLPGMSMARHGQYPVVGPAPNSTELVVYVCAGGEKQSFSEDTICTYMSLQPPPP</sequence>
<dbReference type="AlphaFoldDB" id="A0A9W6F7C9"/>
<dbReference type="InterPro" id="IPR006652">
    <property type="entry name" value="Kelch_1"/>
</dbReference>
<keyword evidence="1" id="KW-0880">Kelch repeat</keyword>
<proteinExistence type="predicted"/>
<evidence type="ECO:0000313" key="4">
    <source>
        <dbReference type="Proteomes" id="UP001165080"/>
    </source>
</evidence>
<evidence type="ECO:0008006" key="5">
    <source>
        <dbReference type="Google" id="ProtNLM"/>
    </source>
</evidence>
<name>A0A9W6F7C9_9CHLO</name>
<gene>
    <name evidence="3" type="primary">PLEST004510</name>
    <name evidence="3" type="ORF">PLESTB_001434100</name>
</gene>
<dbReference type="SUPFAM" id="SSF117281">
    <property type="entry name" value="Kelch motif"/>
    <property type="match status" value="1"/>
</dbReference>